<dbReference type="InterPro" id="IPR051800">
    <property type="entry name" value="PqiA-PqiB_transport"/>
</dbReference>
<evidence type="ECO:0000256" key="5">
    <source>
        <dbReference type="ARBA" id="ARBA00022989"/>
    </source>
</evidence>
<sequence>MTSDQNTPSSPQNPNGEDPENGILPAATLSRTRFSIIWIIPILSVLIAVFLLWRSLYDRGPEILITFDTADGLTSGQTQVKNKAVTLGTVDSITLSKDMHHVDVRVQMNASASGLLTDKSRFWVVRPRINGASVTGLETLLSGAYIAFDPGPSGGERATRFIGLESPPGIQSDQPGRTYTLVAPAIGSIGPGAPVFFRDVDVGEVLGYTLPPGGVGPVMIQFFVKEPYDHYLHTNTRFWNVSGVKVGFGAGGLKVQMQSIQALFSGGVSFSLSPAVGPGEDAEEAPANTIFQLYDDKESADNAGYHERVPVATYLSSSVSGLAVGSPVAMFGIQVGSVTGVKLQLDQATGHARVRVAMDIQPERILSEEQIHNASMQDTMRALVNNGLRASASSVSMLTGETDISLDFVPKAKPVSIYMEGDTLVLPSQAGGLSGIMQSLSTVSDKLAAMPLDRLGDNANNLLAHADQRINSPEVKDALVQLRDSLRSLHALADNANKGMQPLMKRLPEMSDQLERTLKNANTLLASYGGDTDFHRSLQSMVVQLGETARALRLMTEFLTNHPSSIVTGR</sequence>
<evidence type="ECO:0000259" key="9">
    <source>
        <dbReference type="Pfam" id="PF02470"/>
    </source>
</evidence>
<evidence type="ECO:0000256" key="7">
    <source>
        <dbReference type="SAM" id="MobiDB-lite"/>
    </source>
</evidence>
<feature type="region of interest" description="Disordered" evidence="7">
    <location>
        <begin position="1"/>
        <end position="24"/>
    </location>
</feature>
<keyword evidence="3" id="KW-0997">Cell inner membrane</keyword>
<evidence type="ECO:0000256" key="1">
    <source>
        <dbReference type="ARBA" id="ARBA00004533"/>
    </source>
</evidence>
<evidence type="ECO:0000256" key="3">
    <source>
        <dbReference type="ARBA" id="ARBA00022519"/>
    </source>
</evidence>
<evidence type="ECO:0000256" key="2">
    <source>
        <dbReference type="ARBA" id="ARBA00022475"/>
    </source>
</evidence>
<evidence type="ECO:0000313" key="11">
    <source>
        <dbReference type="Proteomes" id="UP000631653"/>
    </source>
</evidence>
<dbReference type="EMBL" id="WOSY01000006">
    <property type="protein sequence ID" value="NHN88648.1"/>
    <property type="molecule type" value="Genomic_DNA"/>
</dbReference>
<dbReference type="PANTHER" id="PTHR30462:SF0">
    <property type="entry name" value="INTERMEMBRANE TRANSPORT PROTEIN YEBT"/>
    <property type="match status" value="1"/>
</dbReference>
<proteinExistence type="predicted"/>
<feature type="domain" description="Mce/MlaD" evidence="9">
    <location>
        <begin position="60"/>
        <end position="151"/>
    </location>
</feature>
<keyword evidence="4 8" id="KW-0812">Transmembrane</keyword>
<comment type="caution">
    <text evidence="10">The sequence shown here is derived from an EMBL/GenBank/DDBJ whole genome shotgun (WGS) entry which is preliminary data.</text>
</comment>
<feature type="transmembrane region" description="Helical" evidence="8">
    <location>
        <begin position="34"/>
        <end position="53"/>
    </location>
</feature>
<keyword evidence="11" id="KW-1185">Reference proteome</keyword>
<dbReference type="RefSeq" id="WP_173569956.1">
    <property type="nucleotide sequence ID" value="NZ_WOSY01000006.1"/>
</dbReference>
<reference evidence="10 11" key="1">
    <citation type="journal article" date="2020" name="Int. J. Syst. Evol. Microbiol.">
        <title>Novel acetic acid bacteria from cider fermentations: Acetobacter conturbans sp. nov. and Acetobacter fallax sp. nov.</title>
        <authorList>
            <person name="Sombolestani A.S."/>
            <person name="Cleenwerck I."/>
            <person name="Cnockaert M."/>
            <person name="Borremans W."/>
            <person name="Wieme A.D."/>
            <person name="De Vuyst L."/>
            <person name="Vandamme P."/>
        </authorList>
    </citation>
    <scope>NUCLEOTIDE SEQUENCE [LARGE SCALE GENOMIC DNA]</scope>
    <source>
        <strain evidence="10 11">LMG 1627</strain>
    </source>
</reference>
<feature type="compositionally biased region" description="Polar residues" evidence="7">
    <location>
        <begin position="1"/>
        <end position="15"/>
    </location>
</feature>
<evidence type="ECO:0000256" key="8">
    <source>
        <dbReference type="SAM" id="Phobius"/>
    </source>
</evidence>
<evidence type="ECO:0000256" key="4">
    <source>
        <dbReference type="ARBA" id="ARBA00022692"/>
    </source>
</evidence>
<feature type="domain" description="Mce/MlaD" evidence="9">
    <location>
        <begin position="176"/>
        <end position="237"/>
    </location>
</feature>
<dbReference type="Pfam" id="PF02470">
    <property type="entry name" value="MlaD"/>
    <property type="match status" value="3"/>
</dbReference>
<dbReference type="Proteomes" id="UP000631653">
    <property type="component" value="Unassembled WGS sequence"/>
</dbReference>
<accession>A0ABX0K1S7</accession>
<name>A0ABX0K1S7_9PROT</name>
<keyword evidence="6 8" id="KW-0472">Membrane</keyword>
<feature type="domain" description="Mce/MlaD" evidence="9">
    <location>
        <begin position="317"/>
        <end position="407"/>
    </location>
</feature>
<comment type="subcellular location">
    <subcellularLocation>
        <location evidence="1">Cell inner membrane</location>
    </subcellularLocation>
</comment>
<gene>
    <name evidence="10" type="ORF">GOB81_08400</name>
</gene>
<protein>
    <submittedName>
        <fullName evidence="10">MCE family protein</fullName>
    </submittedName>
</protein>
<keyword evidence="2" id="KW-1003">Cell membrane</keyword>
<organism evidence="10 11">
    <name type="scientific">Acetobacter conturbans</name>
    <dbReference type="NCBI Taxonomy" id="1737472"/>
    <lineage>
        <taxon>Bacteria</taxon>
        <taxon>Pseudomonadati</taxon>
        <taxon>Pseudomonadota</taxon>
        <taxon>Alphaproteobacteria</taxon>
        <taxon>Acetobacterales</taxon>
        <taxon>Acetobacteraceae</taxon>
        <taxon>Acetobacter</taxon>
    </lineage>
</organism>
<evidence type="ECO:0000313" key="10">
    <source>
        <dbReference type="EMBL" id="NHN88648.1"/>
    </source>
</evidence>
<dbReference type="PANTHER" id="PTHR30462">
    <property type="entry name" value="INTERMEMBRANE TRANSPORT PROTEIN PQIB-RELATED"/>
    <property type="match status" value="1"/>
</dbReference>
<evidence type="ECO:0000256" key="6">
    <source>
        <dbReference type="ARBA" id="ARBA00023136"/>
    </source>
</evidence>
<dbReference type="InterPro" id="IPR003399">
    <property type="entry name" value="Mce/MlaD"/>
</dbReference>
<keyword evidence="5 8" id="KW-1133">Transmembrane helix</keyword>